<dbReference type="Proteomes" id="UP000295325">
    <property type="component" value="Unassembled WGS sequence"/>
</dbReference>
<dbReference type="PROSITE" id="PS51257">
    <property type="entry name" value="PROKAR_LIPOPROTEIN"/>
    <property type="match status" value="1"/>
</dbReference>
<keyword evidence="1" id="KW-0812">Transmembrane</keyword>
<keyword evidence="4" id="KW-1185">Reference proteome</keyword>
<name>A0A4R7KC53_9CLOT</name>
<organism evidence="3 4">
    <name type="scientific">Fonticella tunisiensis</name>
    <dbReference type="NCBI Taxonomy" id="1096341"/>
    <lineage>
        <taxon>Bacteria</taxon>
        <taxon>Bacillati</taxon>
        <taxon>Bacillota</taxon>
        <taxon>Clostridia</taxon>
        <taxon>Eubacteriales</taxon>
        <taxon>Clostridiaceae</taxon>
        <taxon>Fonticella</taxon>
    </lineage>
</organism>
<dbReference type="InterPro" id="IPR032485">
    <property type="entry name" value="LRP1-like_beta_prop"/>
</dbReference>
<gene>
    <name evidence="3" type="ORF">EDD71_11457</name>
</gene>
<dbReference type="SUPFAM" id="SSF82171">
    <property type="entry name" value="DPP6 N-terminal domain-like"/>
    <property type="match status" value="1"/>
</dbReference>
<dbReference type="OrthoDB" id="1676127at2"/>
<dbReference type="PANTHER" id="PTHR32256">
    <property type="match status" value="1"/>
</dbReference>
<sequence>MKIMRRKKGLSKLPEIRAGIIAAFVVFLIGISCGVLIFQRNFISKAAAQSAESSAKGNKIALSPYLNSLTNDEIYRYTDENNSLETWDEKEDENTKDEAFGLDKSLSYPGLYQVEGNYVYYVSPYDFKIYKISGNGKRIKLSEDKADYNGILLHGGWIYFINSSKGEKLYRVRTDGKDMIKVSEDKMRTSFEGFFKWKGSLYYYDEYMGIHKIDETGKEVELGAGERNTVLNFSYSSKIYGNILYKWGPDGIAKVDLEYGKEIKLIDDPVYSFQLYRDRIYYINYKNHNLYSITSDGKDKVRLIDDELICEGPDYDTGNMVISDGLLYYIKYNESGTGELYSLHIESGKRTVLAKDVKDFKLYGDKLYYIDGIEFGKLYNMKKDGTDKGELTSNYFTYMLEGQNGFLFYGVKSQTDDEPYYGKIFMMDIKNNIERELK</sequence>
<dbReference type="Pfam" id="PF16472">
    <property type="entry name" value="DUF5050"/>
    <property type="match status" value="2"/>
</dbReference>
<keyword evidence="1" id="KW-1133">Transmembrane helix</keyword>
<dbReference type="EMBL" id="SOAZ01000014">
    <property type="protein sequence ID" value="TDT52076.1"/>
    <property type="molecule type" value="Genomic_DNA"/>
</dbReference>
<dbReference type="InterPro" id="IPR053369">
    <property type="entry name" value="SrfA-induced_signal"/>
</dbReference>
<evidence type="ECO:0000313" key="4">
    <source>
        <dbReference type="Proteomes" id="UP000295325"/>
    </source>
</evidence>
<reference evidence="3 4" key="1">
    <citation type="submission" date="2019-03" db="EMBL/GenBank/DDBJ databases">
        <title>Genomic Encyclopedia of Type Strains, Phase IV (KMG-IV): sequencing the most valuable type-strain genomes for metagenomic binning, comparative biology and taxonomic classification.</title>
        <authorList>
            <person name="Goeker M."/>
        </authorList>
    </citation>
    <scope>NUCLEOTIDE SEQUENCE [LARGE SCALE GENOMIC DNA]</scope>
    <source>
        <strain evidence="3 4">DSM 24455</strain>
    </source>
</reference>
<feature type="transmembrane region" description="Helical" evidence="1">
    <location>
        <begin position="20"/>
        <end position="38"/>
    </location>
</feature>
<dbReference type="RefSeq" id="WP_133628472.1">
    <property type="nucleotide sequence ID" value="NZ_SOAZ01000014.1"/>
</dbReference>
<protein>
    <submittedName>
        <fullName evidence="3">Uncharacterized protein DUF5050</fullName>
    </submittedName>
</protein>
<keyword evidence="1" id="KW-0472">Membrane</keyword>
<evidence type="ECO:0000313" key="3">
    <source>
        <dbReference type="EMBL" id="TDT52076.1"/>
    </source>
</evidence>
<accession>A0A4R7KC53</accession>
<feature type="domain" description="Prolow-density lipoprotein receptor-related protein 1-like beta-propeller" evidence="2">
    <location>
        <begin position="317"/>
        <end position="415"/>
    </location>
</feature>
<feature type="domain" description="Prolow-density lipoprotein receptor-related protein 1-like beta-propeller" evidence="2">
    <location>
        <begin position="70"/>
        <end position="240"/>
    </location>
</feature>
<evidence type="ECO:0000256" key="1">
    <source>
        <dbReference type="SAM" id="Phobius"/>
    </source>
</evidence>
<dbReference type="AlphaFoldDB" id="A0A4R7KC53"/>
<comment type="caution">
    <text evidence="3">The sequence shown here is derived from an EMBL/GenBank/DDBJ whole genome shotgun (WGS) entry which is preliminary data.</text>
</comment>
<evidence type="ECO:0000259" key="2">
    <source>
        <dbReference type="Pfam" id="PF16472"/>
    </source>
</evidence>
<dbReference type="PANTHER" id="PTHR32256:SF17">
    <property type="entry name" value="EGF-LIKE DOMAIN-CONTAINING PROTEIN"/>
    <property type="match status" value="1"/>
</dbReference>
<proteinExistence type="predicted"/>